<proteinExistence type="inferred from homology"/>
<dbReference type="AlphaFoldDB" id="M1VBA5"/>
<evidence type="ECO:0000256" key="2">
    <source>
        <dbReference type="ARBA" id="ARBA00023015"/>
    </source>
</evidence>
<comment type="similarity">
    <text evidence="1">Belongs to the NFYB/HAP3 subunit family.</text>
</comment>
<evidence type="ECO:0000313" key="7">
    <source>
        <dbReference type="EMBL" id="BAM82549.1"/>
    </source>
</evidence>
<dbReference type="GeneID" id="16996980"/>
<dbReference type="SUPFAM" id="SSF47113">
    <property type="entry name" value="Histone-fold"/>
    <property type="match status" value="1"/>
</dbReference>
<organism evidence="7 8">
    <name type="scientific">Cyanidioschyzon merolae (strain NIES-3377 / 10D)</name>
    <name type="common">Unicellular red alga</name>
    <dbReference type="NCBI Taxonomy" id="280699"/>
    <lineage>
        <taxon>Eukaryota</taxon>
        <taxon>Rhodophyta</taxon>
        <taxon>Bangiophyceae</taxon>
        <taxon>Cyanidiales</taxon>
        <taxon>Cyanidiaceae</taxon>
        <taxon>Cyanidioschyzon</taxon>
    </lineage>
</organism>
<dbReference type="InterPro" id="IPR003958">
    <property type="entry name" value="CBFA_NFYB_domain"/>
</dbReference>
<feature type="domain" description="Transcription factor CBF/NF-Y/archaeal histone" evidence="6">
    <location>
        <begin position="29"/>
        <end position="93"/>
    </location>
</feature>
<dbReference type="Pfam" id="PF00808">
    <property type="entry name" value="CBFD_NFYB_HMF"/>
    <property type="match status" value="1"/>
</dbReference>
<dbReference type="OrthoDB" id="386949at2759"/>
<name>M1VBA5_CYAM1</name>
<dbReference type="OMA" id="HISMNDE"/>
<dbReference type="HOGENOM" id="CLU_066247_12_2_1"/>
<feature type="region of interest" description="Disordered" evidence="5">
    <location>
        <begin position="116"/>
        <end position="153"/>
    </location>
</feature>
<dbReference type="KEGG" id="cme:CYME_CMR350C"/>
<reference evidence="7 8" key="1">
    <citation type="journal article" date="2004" name="Nature">
        <title>Genome sequence of the ultrasmall unicellular red alga Cyanidioschyzon merolae 10D.</title>
        <authorList>
            <person name="Matsuzaki M."/>
            <person name="Misumi O."/>
            <person name="Shin-i T."/>
            <person name="Maruyama S."/>
            <person name="Takahara M."/>
            <person name="Miyagishima S."/>
            <person name="Mori T."/>
            <person name="Nishida K."/>
            <person name="Yagisawa F."/>
            <person name="Nishida K."/>
            <person name="Yoshida Y."/>
            <person name="Nishimura Y."/>
            <person name="Nakao S."/>
            <person name="Kobayashi T."/>
            <person name="Momoyama Y."/>
            <person name="Higashiyama T."/>
            <person name="Minoda A."/>
            <person name="Sano M."/>
            <person name="Nomoto H."/>
            <person name="Oishi K."/>
            <person name="Hayashi H."/>
            <person name="Ohta F."/>
            <person name="Nishizaka S."/>
            <person name="Haga S."/>
            <person name="Miura S."/>
            <person name="Morishita T."/>
            <person name="Kabeya Y."/>
            <person name="Terasawa K."/>
            <person name="Suzuki Y."/>
            <person name="Ishii Y."/>
            <person name="Asakawa S."/>
            <person name="Takano H."/>
            <person name="Ohta N."/>
            <person name="Kuroiwa H."/>
            <person name="Tanaka K."/>
            <person name="Shimizu N."/>
            <person name="Sugano S."/>
            <person name="Sato N."/>
            <person name="Nozaki H."/>
            <person name="Ogasawara N."/>
            <person name="Kohara Y."/>
            <person name="Kuroiwa T."/>
        </authorList>
    </citation>
    <scope>NUCLEOTIDE SEQUENCE [LARGE SCALE GENOMIC DNA]</scope>
    <source>
        <strain evidence="7 8">10D</strain>
    </source>
</reference>
<gene>
    <name evidence="7" type="ORF">CYME_CMR350C</name>
</gene>
<keyword evidence="4" id="KW-0804">Transcription</keyword>
<dbReference type="GO" id="GO:0000978">
    <property type="term" value="F:RNA polymerase II cis-regulatory region sequence-specific DNA binding"/>
    <property type="evidence" value="ECO:0007669"/>
    <property type="project" value="TreeGrafter"/>
</dbReference>
<dbReference type="PANTHER" id="PTHR11064:SF9">
    <property type="entry name" value="NUCLEAR TRANSCRIPTION FACTOR Y SUBUNIT BETA"/>
    <property type="match status" value="1"/>
</dbReference>
<dbReference type="eggNOG" id="KOG0869">
    <property type="taxonomic scope" value="Eukaryota"/>
</dbReference>
<evidence type="ECO:0000256" key="4">
    <source>
        <dbReference type="ARBA" id="ARBA00023163"/>
    </source>
</evidence>
<feature type="region of interest" description="Disordered" evidence="5">
    <location>
        <begin position="1"/>
        <end position="28"/>
    </location>
</feature>
<accession>M1VBA5</accession>
<dbReference type="PRINTS" id="PR00615">
    <property type="entry name" value="CCAATSUBUNTA"/>
</dbReference>
<dbReference type="GO" id="GO:0046982">
    <property type="term" value="F:protein heterodimerization activity"/>
    <property type="evidence" value="ECO:0007669"/>
    <property type="project" value="InterPro"/>
</dbReference>
<reference evidence="7 8" key="2">
    <citation type="journal article" date="2007" name="BMC Biol.">
        <title>A 100%-complete sequence reveals unusually simple genomic features in the hot-spring red alga Cyanidioschyzon merolae.</title>
        <authorList>
            <person name="Nozaki H."/>
            <person name="Takano H."/>
            <person name="Misumi O."/>
            <person name="Terasawa K."/>
            <person name="Matsuzaki M."/>
            <person name="Maruyama S."/>
            <person name="Nishida K."/>
            <person name="Yagisawa F."/>
            <person name="Yoshida Y."/>
            <person name="Fujiwara T."/>
            <person name="Takio S."/>
            <person name="Tamura K."/>
            <person name="Chung S.J."/>
            <person name="Nakamura S."/>
            <person name="Kuroiwa H."/>
            <person name="Tanaka K."/>
            <person name="Sato N."/>
            <person name="Kuroiwa T."/>
        </authorList>
    </citation>
    <scope>NUCLEOTIDE SEQUENCE [LARGE SCALE GENOMIC DNA]</scope>
    <source>
        <strain evidence="7 8">10D</strain>
    </source>
</reference>
<dbReference type="RefSeq" id="XP_005538585.1">
    <property type="nucleotide sequence ID" value="XM_005538528.1"/>
</dbReference>
<dbReference type="CDD" id="cd22907">
    <property type="entry name" value="HFD_NFYB"/>
    <property type="match status" value="1"/>
</dbReference>
<evidence type="ECO:0000313" key="8">
    <source>
        <dbReference type="Proteomes" id="UP000007014"/>
    </source>
</evidence>
<dbReference type="GO" id="GO:0016602">
    <property type="term" value="C:CCAAT-binding factor complex"/>
    <property type="evidence" value="ECO:0007669"/>
    <property type="project" value="InterPro"/>
</dbReference>
<protein>
    <submittedName>
        <fullName evidence="7">Similar to CCAAT-binding transcription factor subunit A</fullName>
    </submittedName>
</protein>
<dbReference type="Proteomes" id="UP000007014">
    <property type="component" value="Chromosome 18"/>
</dbReference>
<dbReference type="InterPro" id="IPR009072">
    <property type="entry name" value="Histone-fold"/>
</dbReference>
<evidence type="ECO:0000256" key="5">
    <source>
        <dbReference type="SAM" id="MobiDB-lite"/>
    </source>
</evidence>
<evidence type="ECO:0000256" key="1">
    <source>
        <dbReference type="ARBA" id="ARBA00009053"/>
    </source>
</evidence>
<keyword evidence="8" id="KW-1185">Reference proteome</keyword>
<dbReference type="Gene3D" id="1.10.20.10">
    <property type="entry name" value="Histone, subunit A"/>
    <property type="match status" value="1"/>
</dbReference>
<keyword evidence="2" id="KW-0805">Transcription regulation</keyword>
<dbReference type="InterPro" id="IPR027113">
    <property type="entry name" value="Transc_fact_NFYB/HAP3"/>
</dbReference>
<dbReference type="STRING" id="280699.M1VBA5"/>
<dbReference type="EMBL" id="AP006500">
    <property type="protein sequence ID" value="BAM82549.1"/>
    <property type="molecule type" value="Genomic_DNA"/>
</dbReference>
<evidence type="ECO:0000256" key="3">
    <source>
        <dbReference type="ARBA" id="ARBA00023125"/>
    </source>
</evidence>
<dbReference type="GO" id="GO:0001228">
    <property type="term" value="F:DNA-binding transcription activator activity, RNA polymerase II-specific"/>
    <property type="evidence" value="ECO:0007669"/>
    <property type="project" value="InterPro"/>
</dbReference>
<evidence type="ECO:0000259" key="6">
    <source>
        <dbReference type="Pfam" id="PF00808"/>
    </source>
</evidence>
<dbReference type="PANTHER" id="PTHR11064">
    <property type="entry name" value="CCAAT-BINDING TRANSCRIPTION FACTOR-RELATED"/>
    <property type="match status" value="1"/>
</dbReference>
<keyword evidence="3" id="KW-0238">DNA-binding</keyword>
<sequence>MSTTGSAAPAEGPDNDTGTSTHGHEQERYLPIANISRCMKGALPESSKVSREAKELVQEATSEFISFITSESSDKCMRERRKTICGEDILYAMRTLGFEEYIPPLMAYLERYRTLEQSRRNEKQAPGTSEGTDGEDSESDGGGIDDSAKDDTS</sequence>